<organism evidence="2 3">
    <name type="scientific">Vigna mungo</name>
    <name type="common">Black gram</name>
    <name type="synonym">Phaseolus mungo</name>
    <dbReference type="NCBI Taxonomy" id="3915"/>
    <lineage>
        <taxon>Eukaryota</taxon>
        <taxon>Viridiplantae</taxon>
        <taxon>Streptophyta</taxon>
        <taxon>Embryophyta</taxon>
        <taxon>Tracheophyta</taxon>
        <taxon>Spermatophyta</taxon>
        <taxon>Magnoliopsida</taxon>
        <taxon>eudicotyledons</taxon>
        <taxon>Gunneridae</taxon>
        <taxon>Pentapetalae</taxon>
        <taxon>rosids</taxon>
        <taxon>fabids</taxon>
        <taxon>Fabales</taxon>
        <taxon>Fabaceae</taxon>
        <taxon>Papilionoideae</taxon>
        <taxon>50 kb inversion clade</taxon>
        <taxon>NPAAA clade</taxon>
        <taxon>indigoferoid/millettioid clade</taxon>
        <taxon>Phaseoleae</taxon>
        <taxon>Vigna</taxon>
    </lineage>
</organism>
<reference evidence="2 3" key="1">
    <citation type="journal article" date="2023" name="Life. Sci Alliance">
        <title>Evolutionary insights into 3D genome organization and epigenetic landscape of Vigna mungo.</title>
        <authorList>
            <person name="Junaid A."/>
            <person name="Singh B."/>
            <person name="Bhatia S."/>
        </authorList>
    </citation>
    <scope>NUCLEOTIDE SEQUENCE [LARGE SCALE GENOMIC DNA]</scope>
    <source>
        <strain evidence="2">Urdbean</strain>
    </source>
</reference>
<evidence type="ECO:0000313" key="3">
    <source>
        <dbReference type="Proteomes" id="UP001374535"/>
    </source>
</evidence>
<dbReference type="AlphaFoldDB" id="A0AAQ3NGA9"/>
<dbReference type="Proteomes" id="UP001374535">
    <property type="component" value="Chromosome 5"/>
</dbReference>
<dbReference type="EMBL" id="CP144696">
    <property type="protein sequence ID" value="WVZ09704.1"/>
    <property type="molecule type" value="Genomic_DNA"/>
</dbReference>
<protein>
    <submittedName>
        <fullName evidence="2">Uncharacterized protein</fullName>
    </submittedName>
</protein>
<name>A0AAQ3NGA9_VIGMU</name>
<sequence length="346" mass="37959">MLTALNVNFCGNMSTHLRHSCTHFRHNLRSKGHCEGAVHGFAGAFVGRATALHAGLPSRPFFFAEPAPTLRSYRSRRLNRSSSQRPGPTRLSAPSLPLSRASHRRPSQGRRSSSPAKNTIADHHLRPLSCRPCFHRTSYHNDHQSRLEILPPSTKPATDVLAGIAALTDATTPLSFLSTQGFPFFYLRYQKSTPAPFEFVLIRNWGFNQKVRLSMDWYSRRIDIVEVILERKGGGGSRNDGGEEGKGCGNWVKEFGVMEEGESVSVVDLSSEGCRILGRVVGGGDKLSVVSDGCSESVDSENHLEASAQHPNFCFLALGTKATRIKRPGALTKALNAILDFDTLFA</sequence>
<evidence type="ECO:0000313" key="2">
    <source>
        <dbReference type="EMBL" id="WVZ09704.1"/>
    </source>
</evidence>
<gene>
    <name evidence="2" type="ORF">V8G54_014234</name>
</gene>
<keyword evidence="3" id="KW-1185">Reference proteome</keyword>
<evidence type="ECO:0000256" key="1">
    <source>
        <dbReference type="SAM" id="MobiDB-lite"/>
    </source>
</evidence>
<accession>A0AAQ3NGA9</accession>
<feature type="region of interest" description="Disordered" evidence="1">
    <location>
        <begin position="73"/>
        <end position="120"/>
    </location>
</feature>
<proteinExistence type="predicted"/>
<feature type="compositionally biased region" description="Low complexity" evidence="1">
    <location>
        <begin position="80"/>
        <end position="100"/>
    </location>
</feature>